<evidence type="ECO:0000313" key="2">
    <source>
        <dbReference type="Proteomes" id="UP000822688"/>
    </source>
</evidence>
<comment type="caution">
    <text evidence="1">The sequence shown here is derived from an EMBL/GenBank/DDBJ whole genome shotgun (WGS) entry which is preliminary data.</text>
</comment>
<sequence length="110" mass="12782">MEDVGVMTLPQAYNYLHLDDFLQTLPIRGRRRDGAEVVVFFNEKNKELDVWFEAIKALKRVRDRLGNDIVNFVMSRLYFQYAASDRHEILMVLSRVSSLAISSNATKEDL</sequence>
<accession>A0A8T0HQE6</accession>
<proteinExistence type="predicted"/>
<keyword evidence="2" id="KW-1185">Reference proteome</keyword>
<name>A0A8T0HQE6_CERPU</name>
<dbReference type="Proteomes" id="UP000822688">
    <property type="component" value="Chromosome V"/>
</dbReference>
<dbReference type="AlphaFoldDB" id="A0A8T0HQE6"/>
<evidence type="ECO:0000313" key="1">
    <source>
        <dbReference type="EMBL" id="KAG0573021.1"/>
    </source>
</evidence>
<protein>
    <submittedName>
        <fullName evidence="1">Uncharacterized protein</fullName>
    </submittedName>
</protein>
<organism evidence="1 2">
    <name type="scientific">Ceratodon purpureus</name>
    <name type="common">Fire moss</name>
    <name type="synonym">Dicranum purpureum</name>
    <dbReference type="NCBI Taxonomy" id="3225"/>
    <lineage>
        <taxon>Eukaryota</taxon>
        <taxon>Viridiplantae</taxon>
        <taxon>Streptophyta</taxon>
        <taxon>Embryophyta</taxon>
        <taxon>Bryophyta</taxon>
        <taxon>Bryophytina</taxon>
        <taxon>Bryopsida</taxon>
        <taxon>Dicranidae</taxon>
        <taxon>Pseudoditrichales</taxon>
        <taxon>Ditrichaceae</taxon>
        <taxon>Ceratodon</taxon>
    </lineage>
</organism>
<reference evidence="1" key="1">
    <citation type="submission" date="2020-06" db="EMBL/GenBank/DDBJ databases">
        <title>WGS assembly of Ceratodon purpureus strain R40.</title>
        <authorList>
            <person name="Carey S.B."/>
            <person name="Jenkins J."/>
            <person name="Shu S."/>
            <person name="Lovell J.T."/>
            <person name="Sreedasyam A."/>
            <person name="Maumus F."/>
            <person name="Tiley G.P."/>
            <person name="Fernandez-Pozo N."/>
            <person name="Barry K."/>
            <person name="Chen C."/>
            <person name="Wang M."/>
            <person name="Lipzen A."/>
            <person name="Daum C."/>
            <person name="Saski C.A."/>
            <person name="Payton A.C."/>
            <person name="Mcbreen J.C."/>
            <person name="Conrad R.E."/>
            <person name="Kollar L.M."/>
            <person name="Olsson S."/>
            <person name="Huttunen S."/>
            <person name="Landis J.B."/>
            <person name="Wickett N.J."/>
            <person name="Johnson M.G."/>
            <person name="Rensing S.A."/>
            <person name="Grimwood J."/>
            <person name="Schmutz J."/>
            <person name="Mcdaniel S.F."/>
        </authorList>
    </citation>
    <scope>NUCLEOTIDE SEQUENCE</scope>
    <source>
        <strain evidence="1">R40</strain>
    </source>
</reference>
<dbReference type="EMBL" id="CM026426">
    <property type="protein sequence ID" value="KAG0573021.1"/>
    <property type="molecule type" value="Genomic_DNA"/>
</dbReference>
<gene>
    <name evidence="1" type="ORF">KC19_VG141700</name>
</gene>